<dbReference type="InterPro" id="IPR018253">
    <property type="entry name" value="DnaJ_domain_CS"/>
</dbReference>
<feature type="domain" description="Myb-like" evidence="3">
    <location>
        <begin position="496"/>
        <end position="534"/>
    </location>
</feature>
<evidence type="ECO:0000313" key="4">
    <source>
        <dbReference type="EMBL" id="KAK3257965.1"/>
    </source>
</evidence>
<evidence type="ECO:0000256" key="1">
    <source>
        <dbReference type="SAM" id="MobiDB-lite"/>
    </source>
</evidence>
<dbReference type="PANTHER" id="PTHR43999">
    <property type="entry name" value="DNAJ HOMOLOG SUBFAMILY C MEMBER 2"/>
    <property type="match status" value="1"/>
</dbReference>
<dbReference type="PRINTS" id="PR00625">
    <property type="entry name" value="JDOMAIN"/>
</dbReference>
<dbReference type="InterPro" id="IPR001005">
    <property type="entry name" value="SANT/Myb"/>
</dbReference>
<dbReference type="GO" id="GO:0005829">
    <property type="term" value="C:cytosol"/>
    <property type="evidence" value="ECO:0007669"/>
    <property type="project" value="TreeGrafter"/>
</dbReference>
<dbReference type="Gene3D" id="1.10.10.60">
    <property type="entry name" value="Homeodomain-like"/>
    <property type="match status" value="2"/>
</dbReference>
<dbReference type="Pfam" id="PF21884">
    <property type="entry name" value="ZUO1-like_ZHD"/>
    <property type="match status" value="1"/>
</dbReference>
<dbReference type="Gene3D" id="1.10.287.110">
    <property type="entry name" value="DnaJ domain"/>
    <property type="match status" value="1"/>
</dbReference>
<dbReference type="InterPro" id="IPR054076">
    <property type="entry name" value="ZUO1-like_ZHD"/>
</dbReference>
<feature type="compositionally biased region" description="Basic and acidic residues" evidence="1">
    <location>
        <begin position="316"/>
        <end position="372"/>
    </location>
</feature>
<dbReference type="GO" id="GO:0043022">
    <property type="term" value="F:ribosome binding"/>
    <property type="evidence" value="ECO:0007669"/>
    <property type="project" value="InterPro"/>
</dbReference>
<dbReference type="EMBL" id="LGRX02019940">
    <property type="protein sequence ID" value="KAK3257965.1"/>
    <property type="molecule type" value="Genomic_DNA"/>
</dbReference>
<dbReference type="PROSITE" id="PS00636">
    <property type="entry name" value="DNAJ_1"/>
    <property type="match status" value="1"/>
</dbReference>
<feature type="region of interest" description="Disordered" evidence="1">
    <location>
        <begin position="461"/>
        <end position="491"/>
    </location>
</feature>
<dbReference type="Pfam" id="PF00226">
    <property type="entry name" value="DnaJ"/>
    <property type="match status" value="1"/>
</dbReference>
<accession>A0AAE0FDZ0</accession>
<comment type="caution">
    <text evidence="4">The sequence shown here is derived from an EMBL/GenBank/DDBJ whole genome shotgun (WGS) entry which is preliminary data.</text>
</comment>
<dbReference type="AlphaFoldDB" id="A0AAE0FDZ0"/>
<dbReference type="InterPro" id="IPR001623">
    <property type="entry name" value="DnaJ_domain"/>
</dbReference>
<name>A0AAE0FDZ0_9CHLO</name>
<sequence length="650" mass="72615">MAIKTKSRAAKASKAAPPPPPLCIEYDTAKVPSGGSEVVTNCLSPVKYENKECAGRSFHTAALLAAGVTSLDGEEAGKKPTSKKAAKAAEEPISANAENGDAPKKKKKKGSNEKEDLYALVGLGEERYLASDKMIKDAYRKVALDKHPDKCGAALKDPAERLKIEEHFKHIQEAYEVLSDPAKRRLYDSTDDFDDSFPESSESTPEEFFKLWNPVFLRNSRWSEKKPVPQLGDDTTPYEEVVKFYDFWFTFKSWREFPQEDEHDLETAECREHKRWMERENSKMREKAKKDEVRRLRTFVELAEKLDPRIQAQKQAQKDAKEAKKQAKLDEKKRKEDEAAALLKEEEEKKAAEEAAKKASKDDEKKEREKQKKALRKERSRLRTIVQGLEEKHPGSALPGITAVEDLCTALEQNKLTELNDRLQPPPGEEFSAIETCLEALNQCCTELNIDPTANKIQAAPVESTPPASPVASSPKPASGKKGKSPAAKQVELPEWEEEELRMLVKGLKKFGKTTARRWECITGYVRTRTQDEVIQMAKAKFTVDGKPLNKPSEQQPKTNGKSDSADDVAAKLEGVSLEDSADPNKPNSEGWTPAQDHALVQAVKAFPKGCAPSEKERWARLSAGIPGKNGAQAFKYYPILLARIKAEGK</sequence>
<evidence type="ECO:0000313" key="5">
    <source>
        <dbReference type="Proteomes" id="UP001190700"/>
    </source>
</evidence>
<dbReference type="PANTHER" id="PTHR43999:SF1">
    <property type="entry name" value="DNAJ HOMOLOG SUBFAMILY C MEMBER 2"/>
    <property type="match status" value="1"/>
</dbReference>
<evidence type="ECO:0000259" key="2">
    <source>
        <dbReference type="PROSITE" id="PS50076"/>
    </source>
</evidence>
<dbReference type="GO" id="GO:0051083">
    <property type="term" value="P:'de novo' cotranslational protein folding"/>
    <property type="evidence" value="ECO:0007669"/>
    <property type="project" value="InterPro"/>
</dbReference>
<keyword evidence="5" id="KW-1185">Reference proteome</keyword>
<feature type="domain" description="J" evidence="2">
    <location>
        <begin position="116"/>
        <end position="191"/>
    </location>
</feature>
<protein>
    <submittedName>
        <fullName evidence="4">Uncharacterized protein</fullName>
    </submittedName>
</protein>
<feature type="region of interest" description="Disordered" evidence="1">
    <location>
        <begin position="1"/>
        <end position="23"/>
    </location>
</feature>
<dbReference type="SUPFAM" id="SSF46565">
    <property type="entry name" value="Chaperone J-domain"/>
    <property type="match status" value="1"/>
</dbReference>
<organism evidence="4 5">
    <name type="scientific">Cymbomonas tetramitiformis</name>
    <dbReference type="NCBI Taxonomy" id="36881"/>
    <lineage>
        <taxon>Eukaryota</taxon>
        <taxon>Viridiplantae</taxon>
        <taxon>Chlorophyta</taxon>
        <taxon>Pyramimonadophyceae</taxon>
        <taxon>Pyramimonadales</taxon>
        <taxon>Pyramimonadaceae</taxon>
        <taxon>Cymbomonas</taxon>
    </lineage>
</organism>
<feature type="compositionally biased region" description="Basic residues" evidence="1">
    <location>
        <begin position="373"/>
        <end position="382"/>
    </location>
</feature>
<dbReference type="Pfam" id="PF23082">
    <property type="entry name" value="Myb_DNA-binding_2"/>
    <property type="match status" value="1"/>
</dbReference>
<feature type="region of interest" description="Disordered" evidence="1">
    <location>
        <begin position="69"/>
        <end position="112"/>
    </location>
</feature>
<reference evidence="4 5" key="1">
    <citation type="journal article" date="2015" name="Genome Biol. Evol.">
        <title>Comparative Genomics of a Bacterivorous Green Alga Reveals Evolutionary Causalities and Consequences of Phago-Mixotrophic Mode of Nutrition.</title>
        <authorList>
            <person name="Burns J.A."/>
            <person name="Paasch A."/>
            <person name="Narechania A."/>
            <person name="Kim E."/>
        </authorList>
    </citation>
    <scope>NUCLEOTIDE SEQUENCE [LARGE SCALE GENOMIC DNA]</scope>
    <source>
        <strain evidence="4 5">PLY_AMNH</strain>
    </source>
</reference>
<feature type="region of interest" description="Disordered" evidence="1">
    <location>
        <begin position="307"/>
        <end position="398"/>
    </location>
</feature>
<evidence type="ECO:0000259" key="3">
    <source>
        <dbReference type="PROSITE" id="PS50090"/>
    </source>
</evidence>
<dbReference type="PROSITE" id="PS50090">
    <property type="entry name" value="MYB_LIKE"/>
    <property type="match status" value="1"/>
</dbReference>
<feature type="compositionally biased region" description="Basic residues" evidence="1">
    <location>
        <begin position="1"/>
        <end position="11"/>
    </location>
</feature>
<dbReference type="InterPro" id="IPR044634">
    <property type="entry name" value="Zuotin/DnaJC2"/>
</dbReference>
<dbReference type="SMART" id="SM00271">
    <property type="entry name" value="DnaJ"/>
    <property type="match status" value="1"/>
</dbReference>
<proteinExistence type="predicted"/>
<dbReference type="SMART" id="SM00717">
    <property type="entry name" value="SANT"/>
    <property type="match status" value="2"/>
</dbReference>
<gene>
    <name evidence="4" type="ORF">CYMTET_32968</name>
</gene>
<feature type="compositionally biased region" description="Low complexity" evidence="1">
    <location>
        <begin position="461"/>
        <end position="478"/>
    </location>
</feature>
<dbReference type="InterPro" id="IPR036869">
    <property type="entry name" value="J_dom_sf"/>
</dbReference>
<feature type="region of interest" description="Disordered" evidence="1">
    <location>
        <begin position="545"/>
        <end position="599"/>
    </location>
</feature>
<dbReference type="Proteomes" id="UP001190700">
    <property type="component" value="Unassembled WGS sequence"/>
</dbReference>
<dbReference type="PROSITE" id="PS50076">
    <property type="entry name" value="DNAJ_2"/>
    <property type="match status" value="1"/>
</dbReference>
<feature type="compositionally biased region" description="Polar residues" evidence="1">
    <location>
        <begin position="552"/>
        <end position="563"/>
    </location>
</feature>
<dbReference type="SUPFAM" id="SSF46689">
    <property type="entry name" value="Homeodomain-like"/>
    <property type="match status" value="1"/>
</dbReference>
<dbReference type="CDD" id="cd06257">
    <property type="entry name" value="DnaJ"/>
    <property type="match status" value="1"/>
</dbReference>
<dbReference type="InterPro" id="IPR009057">
    <property type="entry name" value="Homeodomain-like_sf"/>
</dbReference>
<dbReference type="GO" id="GO:0006450">
    <property type="term" value="P:regulation of translational fidelity"/>
    <property type="evidence" value="ECO:0007669"/>
    <property type="project" value="InterPro"/>
</dbReference>
<dbReference type="GO" id="GO:0030544">
    <property type="term" value="F:Hsp70 protein binding"/>
    <property type="evidence" value="ECO:0007669"/>
    <property type="project" value="InterPro"/>
</dbReference>